<feature type="region of interest" description="Disordered" evidence="1">
    <location>
        <begin position="1313"/>
        <end position="1361"/>
    </location>
</feature>
<comment type="caution">
    <text evidence="2">The sequence shown here is derived from an EMBL/GenBank/DDBJ whole genome shotgun (WGS) entry which is preliminary data.</text>
</comment>
<feature type="region of interest" description="Disordered" evidence="1">
    <location>
        <begin position="432"/>
        <end position="458"/>
    </location>
</feature>
<feature type="region of interest" description="Disordered" evidence="1">
    <location>
        <begin position="294"/>
        <end position="313"/>
    </location>
</feature>
<proteinExistence type="predicted"/>
<feature type="compositionally biased region" description="Basic and acidic residues" evidence="1">
    <location>
        <begin position="953"/>
        <end position="967"/>
    </location>
</feature>
<feature type="compositionally biased region" description="Basic and acidic residues" evidence="1">
    <location>
        <begin position="1315"/>
        <end position="1326"/>
    </location>
</feature>
<feature type="compositionally biased region" description="Polar residues" evidence="1">
    <location>
        <begin position="447"/>
        <end position="458"/>
    </location>
</feature>
<reference evidence="2" key="1">
    <citation type="submission" date="2013-04" db="EMBL/GenBank/DDBJ databases">
        <authorList>
            <person name="Qu J."/>
            <person name="Murali S.C."/>
            <person name="Bandaranaike D."/>
            <person name="Bellair M."/>
            <person name="Blankenburg K."/>
            <person name="Chao H."/>
            <person name="Dinh H."/>
            <person name="Doddapaneni H."/>
            <person name="Downs B."/>
            <person name="Dugan-Rocha S."/>
            <person name="Elkadiri S."/>
            <person name="Gnanaolivu R.D."/>
            <person name="Hernandez B."/>
            <person name="Javaid M."/>
            <person name="Jayaseelan J.C."/>
            <person name="Lee S."/>
            <person name="Li M."/>
            <person name="Ming W."/>
            <person name="Munidasa M."/>
            <person name="Muniz J."/>
            <person name="Nguyen L."/>
            <person name="Ongeri F."/>
            <person name="Osuji N."/>
            <person name="Pu L.-L."/>
            <person name="Puazo M."/>
            <person name="Qu C."/>
            <person name="Quiroz J."/>
            <person name="Raj R."/>
            <person name="Weissenberger G."/>
            <person name="Xin Y."/>
            <person name="Zou X."/>
            <person name="Han Y."/>
            <person name="Richards S."/>
            <person name="Worley K."/>
            <person name="Muzny D."/>
            <person name="Gibbs R."/>
        </authorList>
    </citation>
    <scope>NUCLEOTIDE SEQUENCE</scope>
    <source>
        <strain evidence="2">Sampled in the wild</strain>
    </source>
</reference>
<feature type="region of interest" description="Disordered" evidence="1">
    <location>
        <begin position="1205"/>
        <end position="1230"/>
    </location>
</feature>
<dbReference type="OrthoDB" id="7490880at2759"/>
<organism evidence="2 3">
    <name type="scientific">Ladona fulva</name>
    <name type="common">Scarce chaser dragonfly</name>
    <name type="synonym">Libellula fulva</name>
    <dbReference type="NCBI Taxonomy" id="123851"/>
    <lineage>
        <taxon>Eukaryota</taxon>
        <taxon>Metazoa</taxon>
        <taxon>Ecdysozoa</taxon>
        <taxon>Arthropoda</taxon>
        <taxon>Hexapoda</taxon>
        <taxon>Insecta</taxon>
        <taxon>Pterygota</taxon>
        <taxon>Palaeoptera</taxon>
        <taxon>Odonata</taxon>
        <taxon>Epiprocta</taxon>
        <taxon>Anisoptera</taxon>
        <taxon>Libelluloidea</taxon>
        <taxon>Libellulidae</taxon>
        <taxon>Ladona</taxon>
    </lineage>
</organism>
<protein>
    <submittedName>
        <fullName evidence="2">Uncharacterized protein</fullName>
    </submittedName>
</protein>
<feature type="region of interest" description="Disordered" evidence="1">
    <location>
        <begin position="1256"/>
        <end position="1289"/>
    </location>
</feature>
<feature type="region of interest" description="Disordered" evidence="1">
    <location>
        <begin position="1119"/>
        <end position="1146"/>
    </location>
</feature>
<accession>A0A8K0P1E2</accession>
<evidence type="ECO:0000256" key="1">
    <source>
        <dbReference type="SAM" id="MobiDB-lite"/>
    </source>
</evidence>
<dbReference type="Proteomes" id="UP000792457">
    <property type="component" value="Unassembled WGS sequence"/>
</dbReference>
<feature type="compositionally biased region" description="Basic and acidic residues" evidence="1">
    <location>
        <begin position="1209"/>
        <end position="1221"/>
    </location>
</feature>
<gene>
    <name evidence="2" type="ORF">J437_LFUL000684</name>
</gene>
<dbReference type="EMBL" id="KZ308327">
    <property type="protein sequence ID" value="KAG8227584.1"/>
    <property type="molecule type" value="Genomic_DNA"/>
</dbReference>
<feature type="region of interest" description="Disordered" evidence="1">
    <location>
        <begin position="829"/>
        <end position="877"/>
    </location>
</feature>
<sequence>MKLIKEQRGIKMSRYSRSSDDGIEDRRFHKKRRLLHDVSSNNESLCQFKKANANWNEVLDKSDRRIFSGEMRKFSFGGADISRSSNSLRQNNYSESHIATPGSSFFCNSDGDSECISSSFKTHPKFHKRDTVLLEDFKTALSRDVTLAQDPSFGTGLESNKSCFIADNSGNFATDNSLDNTCDRRGMRLKYRRHKSKQHSPKERKDFENILNDVTTSEYQSRIVPSSTEDNENEITNVDLNEVSHFKSNETGYGAPSAITYSTQIVTQTGQFGGMSYVTISEVKERVIIPGRSCPRPMKKGRREGTASEVNYNDNVDNGLGNASIKSTNSIAEMSIHEEGVAGNHSEILSDFEVESDVLNRSGPRPQYYSPLKHSRQVKQRKTKRVISKDVYAEFYEDDSIFNSDLNIASPLSIAEMDDSNTYNSTLRSQKAMQNKRNARHSRTKNESYGSSFNDVSGRSNSRRSILREISQNEFELRLVEDDIHCNDHEVSRYRNVSENSEKLFLSTMDSVKNVHDNVIEERIKKDMSTEVRKMAKKCKESLIESDADSDENIMQELDSVPMIIERRQKRRSRSKMRVENEFDTANRDCSMSDSIISVPCAAERTSFAQKEKIPAAEKRTSKSHEISRKSRSIADLEEDAQNSMILSLNGSKNMSMEVYENDEKLGKEENLPVNMEKPKRRNNRRKRNGSKEFNLTIENASLSSTAESSSLQNLASFVHEKKEIASNSTNNDNITLIEDVTPELALKDKPCSGKMKGNYSKSMLIIDPGIEKEDYSLHLDQPRPRRRRNQVKPTEADEFNVHLKDVSSNVEESISSIVDASHQLKMGHKSSVSADEILNADTDPQKISEEGARESTLTMKKESSGKAKRSFDQSSSISDDFRVEANSPVMDTVRPKRRNKQLLSGKGDTFNVHLEEVSSKAEESISLVAEASHQSQRSCKSSISVSSEIPDAADKQENSSKQKTEDDASAIDQQVNGEIKMNIDKSRLIADPNLRRTTNYPAINIAKQKRVSNEMQPLKGDEINVPQNAVSSSKRDESTQSGVTQESAVPQNAVSSSKNSESISSEAEVNHQSRVAEESAVPADILPESSLGSESSMKKNIEAAILVSTDKTSIADAKLDNTSKQETADDAPPIDKQVNDETKRNISKSRVADDEELSMGVNSPLLNVKNRRRKYQRKSVNGNEFNIAMEDFSLSNAADSISSIAENSHSEKSGKGKESESIVESEDPTRLKAVDVAPAIDQLVNDETKRNISKSRVAADEEMSLDVNSPPLNLKSRKKKNQRKSVNGNEFNIAMEGLSVSNAADSITSVAEISHSEKSAEDKTPEGPAESENPSRHKADDGTPVIGQEVSTETKGNISQSRLISDEELSMDSAVMIVGRRKRRKNEGKSLQSEAFDIAVGGASSSTVSDSISSLAEASVHSDLAPQAYVSEEEIPKASVEPKHPFGKRDECVASVIAEQVNVEATTNISRSTLILDADNTKEVKSPERTIKMQKMTNIPMQALQSDEIDVLLDDVILSKKGKSNSSEINCIHESKIAQKCSVPAVIVPECVHSSGDSVNKSSVDEASVIIGKAPTISVESGITSKHEIADDAPTIDQLVVPASKEFKKPRIPPKPKKAQVEDFDEDEDKEMNPPEKKRRLPVWARNELKTVVTEAIEEQEDCLLDPQDFLFDLVDTIKLVMKSKRLKEVRQGVQKVKEELFNLKLIRTLRDFYQFVRDYLPYEFRKRSIPSSGHYKFNPVWEVEADLDCSLFGSVERI</sequence>
<feature type="region of interest" description="Disordered" evidence="1">
    <location>
        <begin position="776"/>
        <end position="795"/>
    </location>
</feature>
<feature type="compositionally biased region" description="Polar residues" evidence="1">
    <location>
        <begin position="1350"/>
        <end position="1361"/>
    </location>
</feature>
<feature type="region of interest" description="Disordered" evidence="1">
    <location>
        <begin position="1"/>
        <end position="23"/>
    </location>
</feature>
<feature type="region of interest" description="Disordered" evidence="1">
    <location>
        <begin position="614"/>
        <end position="639"/>
    </location>
</feature>
<evidence type="ECO:0000313" key="3">
    <source>
        <dbReference type="Proteomes" id="UP000792457"/>
    </source>
</evidence>
<feature type="compositionally biased region" description="Basic residues" evidence="1">
    <location>
        <begin position="1609"/>
        <end position="1619"/>
    </location>
</feature>
<keyword evidence="3" id="KW-1185">Reference proteome</keyword>
<feature type="compositionally biased region" description="Basic and acidic residues" evidence="1">
    <location>
        <begin position="1069"/>
        <end position="1078"/>
    </location>
</feature>
<feature type="compositionally biased region" description="Basic and acidic residues" evidence="1">
    <location>
        <begin position="1119"/>
        <end position="1128"/>
    </location>
</feature>
<feature type="compositionally biased region" description="Basic residues" evidence="1">
    <location>
        <begin position="679"/>
        <end position="689"/>
    </location>
</feature>
<name>A0A8K0P1E2_LADFU</name>
<feature type="region of interest" description="Disordered" evidence="1">
    <location>
        <begin position="1609"/>
        <end position="1638"/>
    </location>
</feature>
<evidence type="ECO:0000313" key="2">
    <source>
        <dbReference type="EMBL" id="KAG8227584.1"/>
    </source>
</evidence>
<feature type="compositionally biased region" description="Basic and acidic residues" evidence="1">
    <location>
        <begin position="844"/>
        <end position="872"/>
    </location>
</feature>
<reference evidence="2" key="2">
    <citation type="submission" date="2017-10" db="EMBL/GenBank/DDBJ databases">
        <title>Ladona fulva Genome sequencing and assembly.</title>
        <authorList>
            <person name="Murali S."/>
            <person name="Richards S."/>
            <person name="Bandaranaike D."/>
            <person name="Bellair M."/>
            <person name="Blankenburg K."/>
            <person name="Chao H."/>
            <person name="Dinh H."/>
            <person name="Doddapaneni H."/>
            <person name="Dugan-Rocha S."/>
            <person name="Elkadiri S."/>
            <person name="Gnanaolivu R."/>
            <person name="Hernandez B."/>
            <person name="Skinner E."/>
            <person name="Javaid M."/>
            <person name="Lee S."/>
            <person name="Li M."/>
            <person name="Ming W."/>
            <person name="Munidasa M."/>
            <person name="Muniz J."/>
            <person name="Nguyen L."/>
            <person name="Hughes D."/>
            <person name="Osuji N."/>
            <person name="Pu L.-L."/>
            <person name="Puazo M."/>
            <person name="Qu C."/>
            <person name="Quiroz J."/>
            <person name="Raj R."/>
            <person name="Weissenberger G."/>
            <person name="Xin Y."/>
            <person name="Zou X."/>
            <person name="Han Y."/>
            <person name="Worley K."/>
            <person name="Muzny D."/>
            <person name="Gibbs R."/>
        </authorList>
    </citation>
    <scope>NUCLEOTIDE SEQUENCE</scope>
    <source>
        <strain evidence="2">Sampled in the wild</strain>
    </source>
</reference>
<feature type="region of interest" description="Disordered" evidence="1">
    <location>
        <begin position="930"/>
        <end position="979"/>
    </location>
</feature>
<feature type="compositionally biased region" description="Basic and acidic residues" evidence="1">
    <location>
        <begin position="614"/>
        <end position="635"/>
    </location>
</feature>
<feature type="region of interest" description="Disordered" evidence="1">
    <location>
        <begin position="669"/>
        <end position="693"/>
    </location>
</feature>
<feature type="compositionally biased region" description="Low complexity" evidence="1">
    <location>
        <begin position="1056"/>
        <end position="1068"/>
    </location>
</feature>
<feature type="compositionally biased region" description="Polar residues" evidence="1">
    <location>
        <begin position="1040"/>
        <end position="1055"/>
    </location>
</feature>
<feature type="region of interest" description="Disordered" evidence="1">
    <location>
        <begin position="1012"/>
        <end position="1082"/>
    </location>
</feature>
<feature type="compositionally biased region" description="Low complexity" evidence="1">
    <location>
        <begin position="933"/>
        <end position="948"/>
    </location>
</feature>